<feature type="region of interest" description="Disordered" evidence="1">
    <location>
        <begin position="1"/>
        <end position="33"/>
    </location>
</feature>
<sequence length="43" mass="4629">AESDSERELAPPQWQMPAMESTPPSTAMADTGDGRAYSSLFLV</sequence>
<evidence type="ECO:0000313" key="2">
    <source>
        <dbReference type="EMBL" id="MCI58744.1"/>
    </source>
</evidence>
<name>A0A392TDT1_9FABA</name>
<evidence type="ECO:0000256" key="1">
    <source>
        <dbReference type="SAM" id="MobiDB-lite"/>
    </source>
</evidence>
<proteinExistence type="predicted"/>
<dbReference type="Proteomes" id="UP000265520">
    <property type="component" value="Unassembled WGS sequence"/>
</dbReference>
<feature type="non-terminal residue" evidence="2">
    <location>
        <position position="1"/>
    </location>
</feature>
<accession>A0A392TDT1</accession>
<evidence type="ECO:0000313" key="3">
    <source>
        <dbReference type="Proteomes" id="UP000265520"/>
    </source>
</evidence>
<dbReference type="AlphaFoldDB" id="A0A392TDT1"/>
<reference evidence="2 3" key="1">
    <citation type="journal article" date="2018" name="Front. Plant Sci.">
        <title>Red Clover (Trifolium pratense) and Zigzag Clover (T. medium) - A Picture of Genomic Similarities and Differences.</title>
        <authorList>
            <person name="Dluhosova J."/>
            <person name="Istvanek J."/>
            <person name="Nedelnik J."/>
            <person name="Repkova J."/>
        </authorList>
    </citation>
    <scope>NUCLEOTIDE SEQUENCE [LARGE SCALE GENOMIC DNA]</scope>
    <source>
        <strain evidence="3">cv. 10/8</strain>
        <tissue evidence="2">Leaf</tissue>
    </source>
</reference>
<dbReference type="EMBL" id="LXQA010550975">
    <property type="protein sequence ID" value="MCI58744.1"/>
    <property type="molecule type" value="Genomic_DNA"/>
</dbReference>
<organism evidence="2 3">
    <name type="scientific">Trifolium medium</name>
    <dbReference type="NCBI Taxonomy" id="97028"/>
    <lineage>
        <taxon>Eukaryota</taxon>
        <taxon>Viridiplantae</taxon>
        <taxon>Streptophyta</taxon>
        <taxon>Embryophyta</taxon>
        <taxon>Tracheophyta</taxon>
        <taxon>Spermatophyta</taxon>
        <taxon>Magnoliopsida</taxon>
        <taxon>eudicotyledons</taxon>
        <taxon>Gunneridae</taxon>
        <taxon>Pentapetalae</taxon>
        <taxon>rosids</taxon>
        <taxon>fabids</taxon>
        <taxon>Fabales</taxon>
        <taxon>Fabaceae</taxon>
        <taxon>Papilionoideae</taxon>
        <taxon>50 kb inversion clade</taxon>
        <taxon>NPAAA clade</taxon>
        <taxon>Hologalegina</taxon>
        <taxon>IRL clade</taxon>
        <taxon>Trifolieae</taxon>
        <taxon>Trifolium</taxon>
    </lineage>
</organism>
<protein>
    <submittedName>
        <fullName evidence="2">Uncharacterized protein</fullName>
    </submittedName>
</protein>
<comment type="caution">
    <text evidence="2">The sequence shown here is derived from an EMBL/GenBank/DDBJ whole genome shotgun (WGS) entry which is preliminary data.</text>
</comment>
<keyword evidence="3" id="KW-1185">Reference proteome</keyword>